<keyword evidence="3" id="KW-1185">Reference proteome</keyword>
<keyword evidence="1" id="KW-1133">Transmembrane helix</keyword>
<name>A0A2V1EBQ3_9PLEO</name>
<evidence type="ECO:0000313" key="2">
    <source>
        <dbReference type="EMBL" id="PVI07552.1"/>
    </source>
</evidence>
<sequence>MFLQQRCLTASLLVVSVLCTLWVSIVVVCVCVCVLLVYCTLRPPLIPLPHAPNVNSANQHLLSCCTCVLLSALRCLPACRPSIRPSPAFLHFALCSSSSSSSSSSLLLHLTLSLLPPSCAQSSPSHTPSFPI</sequence>
<dbReference type="Proteomes" id="UP000244855">
    <property type="component" value="Unassembled WGS sequence"/>
</dbReference>
<gene>
    <name evidence="2" type="ORF">DM02DRAFT_283180</name>
</gene>
<keyword evidence="1" id="KW-0472">Membrane</keyword>
<accession>A0A2V1EBQ3</accession>
<keyword evidence="1" id="KW-0812">Transmembrane</keyword>
<proteinExistence type="predicted"/>
<reference evidence="2 3" key="1">
    <citation type="journal article" date="2018" name="Sci. Rep.">
        <title>Comparative genomics provides insights into the lifestyle and reveals functional heterogeneity of dark septate endophytic fungi.</title>
        <authorList>
            <person name="Knapp D.G."/>
            <person name="Nemeth J.B."/>
            <person name="Barry K."/>
            <person name="Hainaut M."/>
            <person name="Henrissat B."/>
            <person name="Johnson J."/>
            <person name="Kuo A."/>
            <person name="Lim J.H.P."/>
            <person name="Lipzen A."/>
            <person name="Nolan M."/>
            <person name="Ohm R.A."/>
            <person name="Tamas L."/>
            <person name="Grigoriev I.V."/>
            <person name="Spatafora J.W."/>
            <person name="Nagy L.G."/>
            <person name="Kovacs G.M."/>
        </authorList>
    </citation>
    <scope>NUCLEOTIDE SEQUENCE [LARGE SCALE GENOMIC DNA]</scope>
    <source>
        <strain evidence="2 3">DSE2036</strain>
    </source>
</reference>
<evidence type="ECO:0000256" key="1">
    <source>
        <dbReference type="SAM" id="Phobius"/>
    </source>
</evidence>
<organism evidence="2 3">
    <name type="scientific">Periconia macrospinosa</name>
    <dbReference type="NCBI Taxonomy" id="97972"/>
    <lineage>
        <taxon>Eukaryota</taxon>
        <taxon>Fungi</taxon>
        <taxon>Dikarya</taxon>
        <taxon>Ascomycota</taxon>
        <taxon>Pezizomycotina</taxon>
        <taxon>Dothideomycetes</taxon>
        <taxon>Pleosporomycetidae</taxon>
        <taxon>Pleosporales</taxon>
        <taxon>Massarineae</taxon>
        <taxon>Periconiaceae</taxon>
        <taxon>Periconia</taxon>
    </lineage>
</organism>
<dbReference type="AlphaFoldDB" id="A0A2V1EBQ3"/>
<dbReference type="EMBL" id="KZ805303">
    <property type="protein sequence ID" value="PVI07552.1"/>
    <property type="molecule type" value="Genomic_DNA"/>
</dbReference>
<protein>
    <submittedName>
        <fullName evidence="2">Uncharacterized protein</fullName>
    </submittedName>
</protein>
<feature type="transmembrane region" description="Helical" evidence="1">
    <location>
        <begin position="12"/>
        <end position="38"/>
    </location>
</feature>
<evidence type="ECO:0000313" key="3">
    <source>
        <dbReference type="Proteomes" id="UP000244855"/>
    </source>
</evidence>